<dbReference type="InterPro" id="IPR046457">
    <property type="entry name" value="PMI_typeI_cat"/>
</dbReference>
<dbReference type="Gene3D" id="3.90.550.10">
    <property type="entry name" value="Spore Coat Polysaccharide Biosynthesis Protein SpsA, Chain A"/>
    <property type="match status" value="1"/>
</dbReference>
<evidence type="ECO:0000259" key="3">
    <source>
        <dbReference type="Pfam" id="PF00483"/>
    </source>
</evidence>
<comment type="caution">
    <text evidence="7">The sequence shown here is derived from an EMBL/GenBank/DDBJ whole genome shotgun (WGS) entry which is preliminary data.</text>
</comment>
<dbReference type="PANTHER" id="PTHR46390:SF1">
    <property type="entry name" value="MANNOSE-1-PHOSPHATE GUANYLYLTRANSFERASE"/>
    <property type="match status" value="1"/>
</dbReference>
<feature type="domain" description="Phosphomannose isomerase type I catalytic" evidence="5">
    <location>
        <begin position="465"/>
        <end position="568"/>
    </location>
</feature>
<gene>
    <name evidence="7" type="ORF">EDD76_10479</name>
</gene>
<dbReference type="InterPro" id="IPR011051">
    <property type="entry name" value="RmlC_Cupin_sf"/>
</dbReference>
<dbReference type="CDD" id="cd07010">
    <property type="entry name" value="cupin_PMI_type_I_N_bac"/>
    <property type="match status" value="1"/>
</dbReference>
<keyword evidence="7" id="KW-0413">Isomerase</keyword>
<dbReference type="InterPro" id="IPR014710">
    <property type="entry name" value="RmlC-like_jellyroll"/>
</dbReference>
<evidence type="ECO:0000313" key="8">
    <source>
        <dbReference type="Proteomes" id="UP000295718"/>
    </source>
</evidence>
<keyword evidence="7" id="KW-0548">Nucleotidyltransferase</keyword>
<evidence type="ECO:0000256" key="1">
    <source>
        <dbReference type="ARBA" id="ARBA00029741"/>
    </source>
</evidence>
<dbReference type="InterPro" id="IPR049071">
    <property type="entry name" value="MPI_cupin_dom"/>
</dbReference>
<dbReference type="RefSeq" id="WP_051869804.1">
    <property type="nucleotide sequence ID" value="NZ_JPNB01000002.1"/>
</dbReference>
<dbReference type="GO" id="GO:0004476">
    <property type="term" value="F:mannose-6-phosphate isomerase activity"/>
    <property type="evidence" value="ECO:0007669"/>
    <property type="project" value="InterPro"/>
</dbReference>
<reference evidence="7 8" key="1">
    <citation type="submission" date="2019-03" db="EMBL/GenBank/DDBJ databases">
        <title>Genomic Encyclopedia of Type Strains, Phase IV (KMG-IV): sequencing the most valuable type-strain genomes for metagenomic binning, comparative biology and taxonomic classification.</title>
        <authorList>
            <person name="Goeker M."/>
        </authorList>
    </citation>
    <scope>NUCLEOTIDE SEQUENCE [LARGE SCALE GENOMIC DNA]</scope>
    <source>
        <strain evidence="7 8">DSM 100556</strain>
    </source>
</reference>
<dbReference type="InterPro" id="IPR001538">
    <property type="entry name" value="Man6P_isomerase-2_C"/>
</dbReference>
<evidence type="ECO:0000259" key="4">
    <source>
        <dbReference type="Pfam" id="PF01050"/>
    </source>
</evidence>
<feature type="domain" description="Nucleotidyl transferase" evidence="3">
    <location>
        <begin position="2"/>
        <end position="267"/>
    </location>
</feature>
<feature type="domain" description="Mannose-6-phosphate isomerase cupin" evidence="6">
    <location>
        <begin position="706"/>
        <end position="779"/>
    </location>
</feature>
<dbReference type="GO" id="GO:0009298">
    <property type="term" value="P:GDP-mannose biosynthetic process"/>
    <property type="evidence" value="ECO:0007669"/>
    <property type="project" value="TreeGrafter"/>
</dbReference>
<dbReference type="OrthoDB" id="9808275at2"/>
<evidence type="ECO:0000256" key="2">
    <source>
        <dbReference type="ARBA" id="ARBA00030762"/>
    </source>
</evidence>
<dbReference type="InterPro" id="IPR005835">
    <property type="entry name" value="NTP_transferase_dom"/>
</dbReference>
<name>A0A4R1R223_9FIRM</name>
<dbReference type="STRING" id="1469948.GCA_000732725_03784"/>
<evidence type="ECO:0000259" key="6">
    <source>
        <dbReference type="Pfam" id="PF21621"/>
    </source>
</evidence>
<evidence type="ECO:0000259" key="5">
    <source>
        <dbReference type="Pfam" id="PF20511"/>
    </source>
</evidence>
<dbReference type="InterPro" id="IPR029044">
    <property type="entry name" value="Nucleotide-diphossugar_trans"/>
</dbReference>
<proteinExistence type="predicted"/>
<dbReference type="AlphaFoldDB" id="A0A4R1R223"/>
<dbReference type="InterPro" id="IPR051161">
    <property type="entry name" value="Mannose-6P_isomerase_type2"/>
</dbReference>
<dbReference type="Pfam" id="PF20511">
    <property type="entry name" value="PMI_typeI_cat"/>
    <property type="match status" value="1"/>
</dbReference>
<dbReference type="Proteomes" id="UP000295718">
    <property type="component" value="Unassembled WGS sequence"/>
</dbReference>
<dbReference type="Gene3D" id="2.60.120.10">
    <property type="entry name" value="Jelly Rolls"/>
    <property type="match status" value="3"/>
</dbReference>
<dbReference type="EMBL" id="SLUO01000004">
    <property type="protein sequence ID" value="TCL59342.1"/>
    <property type="molecule type" value="Genomic_DNA"/>
</dbReference>
<dbReference type="SUPFAM" id="SSF53448">
    <property type="entry name" value="Nucleotide-diphospho-sugar transferases"/>
    <property type="match status" value="1"/>
</dbReference>
<dbReference type="SUPFAM" id="SSF51182">
    <property type="entry name" value="RmlC-like cupins"/>
    <property type="match status" value="2"/>
</dbReference>
<keyword evidence="8" id="KW-1185">Reference proteome</keyword>
<dbReference type="Pfam" id="PF21621">
    <property type="entry name" value="MPI_cupin_dom"/>
    <property type="match status" value="1"/>
</dbReference>
<dbReference type="GO" id="GO:0008270">
    <property type="term" value="F:zinc ion binding"/>
    <property type="evidence" value="ECO:0007669"/>
    <property type="project" value="InterPro"/>
</dbReference>
<accession>A0A4R1R223</accession>
<dbReference type="CDD" id="cd02213">
    <property type="entry name" value="cupin_PMI_typeII_C"/>
    <property type="match status" value="1"/>
</dbReference>
<evidence type="ECO:0000313" key="7">
    <source>
        <dbReference type="EMBL" id="TCL59342.1"/>
    </source>
</evidence>
<feature type="domain" description="Mannose-6-phosphate isomerase type II C-terminal" evidence="4">
    <location>
        <begin position="339"/>
        <end position="447"/>
    </location>
</feature>
<dbReference type="Pfam" id="PF01050">
    <property type="entry name" value="MannoseP_isomer"/>
    <property type="match status" value="1"/>
</dbReference>
<dbReference type="PANTHER" id="PTHR46390">
    <property type="entry name" value="MANNOSE-1-PHOSPHATE GUANYLYLTRANSFERASE"/>
    <property type="match status" value="1"/>
</dbReference>
<dbReference type="GO" id="GO:0004475">
    <property type="term" value="F:mannose-1-phosphate guanylyltransferase (GTP) activity"/>
    <property type="evidence" value="ECO:0007669"/>
    <property type="project" value="TreeGrafter"/>
</dbReference>
<dbReference type="Pfam" id="PF00483">
    <property type="entry name" value="NTP_transferase"/>
    <property type="match status" value="1"/>
</dbReference>
<organism evidence="7 8">
    <name type="scientific">Kineothrix alysoides</name>
    <dbReference type="NCBI Taxonomy" id="1469948"/>
    <lineage>
        <taxon>Bacteria</taxon>
        <taxon>Bacillati</taxon>
        <taxon>Bacillota</taxon>
        <taxon>Clostridia</taxon>
        <taxon>Lachnospirales</taxon>
        <taxon>Lachnospiraceae</taxon>
        <taxon>Kineothrix</taxon>
    </lineage>
</organism>
<sequence>MKCIVLAGGRGDRLWPLSRKNYPKQFIKLQKTHSMFQETIARNLPFCDEFVVVTNKEYEFIIENQLSVFQGLTESCIFEELGRKTTAAIILACLQFPMSETVLVVPTDQLIEGEEYKEAVLRAKELSKDGYLVTFGMKIEEPEERFGYIRFCEEDVLQFTEKPDRAEALEYQKSGEYLVNSGTFMFNVGNMLQELKKYSPELEKACRSAYKARKHIKSHVLYTEGILRTIPAAAIEKSVFEHTKRAKVVHCNFRWKDIGSLEDLKATELETAEVSKQVAYHCENTEIINQCSRSTVVANELKDILVVNTPDAVYIGKKGKSDELKSIIKESPQIEEFVKNGRIMYRAWGSYELVVDEATYRVKKIIIYPGKTIYAHSHKYRSEHWSVVSGTAKIELDGTCGSFGMNDVIDVGRNMVHQVSNIGIVPLIIIEVSVGENVSEEDMVSIDSKDLTETDLGYQLEPYVKLQPSYKDYLWGGTKLKEIYSKNCDYDIIAESWELSAHTDGQSTVMSGRHKGMLFAEYLEKVGRESLGWKCQSLPRFPILIKFIDASASLSVQVHPDDEYALEVEDEYGKNEMWYIVDAEKEAYIYCGFVKEVTREEAAARIEDNTITEILNKISVKKGEVYFIPAGTVHAIGGGLLVCEVQQSSSCTYRLYDYNRKDRFGNYRELHIEKALDVIDYKQYMPQKFEAGTERWETYESRLLCSCKYFECVKYTIEGSMEIPLIEDSFLSLICINGSGSVEINELDYPPMSFYGGESIFLPKSDKICRIEGVCEILITRV</sequence>
<dbReference type="GO" id="GO:0005976">
    <property type="term" value="P:polysaccharide metabolic process"/>
    <property type="evidence" value="ECO:0007669"/>
    <property type="project" value="InterPro"/>
</dbReference>
<protein>
    <recommendedName>
        <fullName evidence="1">Phosphohexomutase</fullName>
    </recommendedName>
    <alternativeName>
        <fullName evidence="2">Phosphomannose isomerase</fullName>
    </alternativeName>
</protein>
<keyword evidence="7" id="KW-0808">Transferase</keyword>